<dbReference type="RefSeq" id="WP_089761305.1">
    <property type="nucleotide sequence ID" value="NZ_FNGO01000021.1"/>
</dbReference>
<evidence type="ECO:0000313" key="2">
    <source>
        <dbReference type="Proteomes" id="UP000199476"/>
    </source>
</evidence>
<reference evidence="1 2" key="1">
    <citation type="submission" date="2016-10" db="EMBL/GenBank/DDBJ databases">
        <authorList>
            <person name="de Groot N.N."/>
        </authorList>
    </citation>
    <scope>NUCLEOTIDE SEQUENCE [LARGE SCALE GENOMIC DNA]</scope>
    <source>
        <strain evidence="1 2">SLAS-1</strain>
    </source>
</reference>
<dbReference type="Proteomes" id="UP000199476">
    <property type="component" value="Unassembled WGS sequence"/>
</dbReference>
<dbReference type="OrthoDB" id="2087700at2"/>
<keyword evidence="2" id="KW-1185">Reference proteome</keyword>
<dbReference type="GO" id="GO:0006281">
    <property type="term" value="P:DNA repair"/>
    <property type="evidence" value="ECO:0007669"/>
    <property type="project" value="InterPro"/>
</dbReference>
<dbReference type="GO" id="GO:0006310">
    <property type="term" value="P:DNA recombination"/>
    <property type="evidence" value="ECO:0007669"/>
    <property type="project" value="InterPro"/>
</dbReference>
<dbReference type="EMBL" id="FNGO01000021">
    <property type="protein sequence ID" value="SDM19811.1"/>
    <property type="molecule type" value="Genomic_DNA"/>
</dbReference>
<dbReference type="AlphaFoldDB" id="A0A1G9R9J3"/>
<dbReference type="InterPro" id="IPR036614">
    <property type="entry name" value="RusA-like_sf"/>
</dbReference>
<dbReference type="Gene3D" id="3.30.1330.70">
    <property type="entry name" value="Holliday junction resolvase RusA"/>
    <property type="match status" value="1"/>
</dbReference>
<organism evidence="1 2">
    <name type="scientific">Halarsenatibacter silvermanii</name>
    <dbReference type="NCBI Taxonomy" id="321763"/>
    <lineage>
        <taxon>Bacteria</taxon>
        <taxon>Bacillati</taxon>
        <taxon>Bacillota</taxon>
        <taxon>Clostridia</taxon>
        <taxon>Halanaerobiales</taxon>
        <taxon>Halarsenatibacteraceae</taxon>
        <taxon>Halarsenatibacter</taxon>
    </lineage>
</organism>
<sequence length="120" mass="13977">MEYRFVVPAELPTLNEIIEKSKIHWGQYSAMKKEYGRLVAMCVDHEKRFESVELEIVYFRENRRVDPDNIAVGKKFILDALVDCGVIKNDGWSQITGFVESWEVDKKNPRTEIILRGTAK</sequence>
<proteinExistence type="predicted"/>
<name>A0A1G9R9J3_9FIRM</name>
<accession>A0A1G9R9J3</accession>
<evidence type="ECO:0000313" key="1">
    <source>
        <dbReference type="EMBL" id="SDM19811.1"/>
    </source>
</evidence>
<dbReference type="STRING" id="321763.SAMN04488692_1217"/>
<protein>
    <submittedName>
        <fullName evidence="1">Uncharacterized protein</fullName>
    </submittedName>
</protein>
<dbReference type="SUPFAM" id="SSF103084">
    <property type="entry name" value="Holliday junction resolvase RusA"/>
    <property type="match status" value="1"/>
</dbReference>
<gene>
    <name evidence="1" type="ORF">SAMN04488692_1217</name>
</gene>
<dbReference type="GO" id="GO:0000287">
    <property type="term" value="F:magnesium ion binding"/>
    <property type="evidence" value="ECO:0007669"/>
    <property type="project" value="InterPro"/>
</dbReference>